<comment type="subcellular location">
    <subcellularLocation>
        <location evidence="1">Membrane</location>
        <topology evidence="1">Single-pass membrane protein</topology>
    </subcellularLocation>
</comment>
<comment type="similarity">
    <text evidence="2">Belongs to the membrane fusion protein (MFP) (TC 8.A.1) family.</text>
</comment>
<keyword evidence="6" id="KW-0175">Coiled coil</keyword>
<protein>
    <submittedName>
        <fullName evidence="10">HlyD family efflux transporter periplasmic adaptor subunit</fullName>
    </submittedName>
</protein>
<feature type="transmembrane region" description="Helical" evidence="7">
    <location>
        <begin position="21"/>
        <end position="42"/>
    </location>
</feature>
<dbReference type="InterPro" id="IPR058625">
    <property type="entry name" value="MdtA-like_BSH"/>
</dbReference>
<dbReference type="SUPFAM" id="SSF111369">
    <property type="entry name" value="HlyD-like secretion proteins"/>
    <property type="match status" value="2"/>
</dbReference>
<feature type="coiled-coil region" evidence="6">
    <location>
        <begin position="148"/>
        <end position="239"/>
    </location>
</feature>
<evidence type="ECO:0000259" key="9">
    <source>
        <dbReference type="Pfam" id="PF26002"/>
    </source>
</evidence>
<evidence type="ECO:0000256" key="4">
    <source>
        <dbReference type="ARBA" id="ARBA00022989"/>
    </source>
</evidence>
<evidence type="ECO:0000256" key="5">
    <source>
        <dbReference type="ARBA" id="ARBA00023136"/>
    </source>
</evidence>
<dbReference type="EMBL" id="RHGB01000011">
    <property type="protein sequence ID" value="RNL61863.1"/>
    <property type="molecule type" value="Genomic_DNA"/>
</dbReference>
<gene>
    <name evidence="10" type="ORF">D0911_11330</name>
</gene>
<feature type="domain" description="Multidrug resistance protein MdtA-like barrel-sandwich hybrid" evidence="8">
    <location>
        <begin position="66"/>
        <end position="271"/>
    </location>
</feature>
<feature type="domain" description="AprE-like beta-barrel" evidence="9">
    <location>
        <begin position="277"/>
        <end position="369"/>
    </location>
</feature>
<proteinExistence type="inferred from homology"/>
<comment type="caution">
    <text evidence="10">The sequence shown here is derived from an EMBL/GenBank/DDBJ whole genome shotgun (WGS) entry which is preliminary data.</text>
</comment>
<name>A0ABX9W1R0_9GAMM</name>
<keyword evidence="11" id="KW-1185">Reference proteome</keyword>
<dbReference type="PANTHER" id="PTHR30386">
    <property type="entry name" value="MEMBRANE FUSION SUBUNIT OF EMRAB-TOLC MULTIDRUG EFFLUX PUMP"/>
    <property type="match status" value="1"/>
</dbReference>
<dbReference type="Gene3D" id="2.40.50.100">
    <property type="match status" value="1"/>
</dbReference>
<dbReference type="InterPro" id="IPR058982">
    <property type="entry name" value="Beta-barrel_AprE"/>
</dbReference>
<organism evidence="10 11">
    <name type="scientific">Zhongshania marina</name>
    <dbReference type="NCBI Taxonomy" id="2304603"/>
    <lineage>
        <taxon>Bacteria</taxon>
        <taxon>Pseudomonadati</taxon>
        <taxon>Pseudomonadota</taxon>
        <taxon>Gammaproteobacteria</taxon>
        <taxon>Cellvibrionales</taxon>
        <taxon>Spongiibacteraceae</taxon>
        <taxon>Zhongshania</taxon>
    </lineage>
</organism>
<keyword evidence="5 7" id="KW-0472">Membrane</keyword>
<dbReference type="Proteomes" id="UP000274695">
    <property type="component" value="Unassembled WGS sequence"/>
</dbReference>
<reference evidence="10 11" key="1">
    <citation type="submission" date="2018-10" db="EMBL/GenBank/DDBJ databases">
        <title>Draft genome sequence of Zhongshania sp. DSW25-10.</title>
        <authorList>
            <person name="Oh J."/>
        </authorList>
    </citation>
    <scope>NUCLEOTIDE SEQUENCE [LARGE SCALE GENOMIC DNA]</scope>
    <source>
        <strain evidence="10 11">DSW25-10</strain>
    </source>
</reference>
<dbReference type="Pfam" id="PF25917">
    <property type="entry name" value="BSH_RND"/>
    <property type="match status" value="1"/>
</dbReference>
<keyword evidence="4 7" id="KW-1133">Transmembrane helix</keyword>
<evidence type="ECO:0000313" key="10">
    <source>
        <dbReference type="EMBL" id="RNL61863.1"/>
    </source>
</evidence>
<evidence type="ECO:0000256" key="7">
    <source>
        <dbReference type="SAM" id="Phobius"/>
    </source>
</evidence>
<dbReference type="InterPro" id="IPR050739">
    <property type="entry name" value="MFP"/>
</dbReference>
<dbReference type="RefSeq" id="WP_123182700.1">
    <property type="nucleotide sequence ID" value="NZ_RHGB01000011.1"/>
</dbReference>
<evidence type="ECO:0000256" key="1">
    <source>
        <dbReference type="ARBA" id="ARBA00004167"/>
    </source>
</evidence>
<sequence>MIGQEDLFSRSRPVNVGYAGRMMWVLGLTMLVSVAWANWAVLDEQVRASGKVIVSSRSQIVQVVDGGVLETLYVREGDQVKAGDIIAELDRARFAASVAETKSKVLDLRANSARLIAELDGTPLKFTDDVLTEVQLVQRQSDLHRRRLRQQLEERESVQKSLRLAEEELDALQQLASTGDASQSEVLSARRQVVELRGNLANKQNEYRRDAQKELANTEAELEQTLQVLKQKQEALSATQITAPMSGTVTNIGVTTMGAVLKSGDELLQIVPSGEPLLVEVRIYSKDVAFIRPGLRANVKLDAYDSSIYGSLVGEVIYVSADTIDEDLRQNEDPYYRAQVKINELPDRPSMKAIEVIPGMTATAEIITGHKTVAQYIMKPLRRGSAEALTER</sequence>
<keyword evidence="3 7" id="KW-0812">Transmembrane</keyword>
<evidence type="ECO:0000256" key="3">
    <source>
        <dbReference type="ARBA" id="ARBA00022692"/>
    </source>
</evidence>
<accession>A0ABX9W1R0</accession>
<dbReference type="Pfam" id="PF26002">
    <property type="entry name" value="Beta-barrel_AprE"/>
    <property type="match status" value="1"/>
</dbReference>
<evidence type="ECO:0000259" key="8">
    <source>
        <dbReference type="Pfam" id="PF25917"/>
    </source>
</evidence>
<dbReference type="PANTHER" id="PTHR30386:SF26">
    <property type="entry name" value="TRANSPORT PROTEIN COMB"/>
    <property type="match status" value="1"/>
</dbReference>
<evidence type="ECO:0000313" key="11">
    <source>
        <dbReference type="Proteomes" id="UP000274695"/>
    </source>
</evidence>
<dbReference type="Gene3D" id="2.40.30.170">
    <property type="match status" value="1"/>
</dbReference>
<evidence type="ECO:0000256" key="6">
    <source>
        <dbReference type="SAM" id="Coils"/>
    </source>
</evidence>
<dbReference type="PRINTS" id="PR01490">
    <property type="entry name" value="RTXTOXIND"/>
</dbReference>
<evidence type="ECO:0000256" key="2">
    <source>
        <dbReference type="ARBA" id="ARBA00009477"/>
    </source>
</evidence>